<dbReference type="EMBL" id="CP070496">
    <property type="protein sequence ID" value="QSB06051.1"/>
    <property type="molecule type" value="Genomic_DNA"/>
</dbReference>
<dbReference type="InterPro" id="IPR001845">
    <property type="entry name" value="HTH_ArsR_DNA-bd_dom"/>
</dbReference>
<dbReference type="KEGG" id="nav:JQS30_03770"/>
<dbReference type="AlphaFoldDB" id="A0A895XJW6"/>
<sequence>MNSDDNKFSPHLQRFMKALASQTRQDVMFLFNDREELTVTDVANRLSLAQSAASVHLSTLREAGILTSRREWKAVYYQVNPDGIFNNLDELRDYLMACCPPDAAQPEDETQPAQAHDCGCHS</sequence>
<dbReference type="InterPro" id="IPR036390">
    <property type="entry name" value="WH_DNA-bd_sf"/>
</dbReference>
<dbReference type="RefSeq" id="WP_213172062.1">
    <property type="nucleotide sequence ID" value="NZ_CP070496.1"/>
</dbReference>
<protein>
    <submittedName>
        <fullName evidence="6">Winged helix-turn-helix transcriptional regulator</fullName>
    </submittedName>
</protein>
<accession>A0A895XJW6</accession>
<name>A0A895XJW6_9ACTN</name>
<dbReference type="PRINTS" id="PR00778">
    <property type="entry name" value="HTHARSR"/>
</dbReference>
<dbReference type="SUPFAM" id="SSF46785">
    <property type="entry name" value="Winged helix' DNA-binding domain"/>
    <property type="match status" value="1"/>
</dbReference>
<keyword evidence="3" id="KW-0804">Transcription</keyword>
<keyword evidence="2" id="KW-0238">DNA-binding</keyword>
<keyword evidence="7" id="KW-1185">Reference proteome</keyword>
<feature type="domain" description="HTH arsR-type" evidence="5">
    <location>
        <begin position="4"/>
        <end position="99"/>
    </location>
</feature>
<dbReference type="GO" id="GO:0003700">
    <property type="term" value="F:DNA-binding transcription factor activity"/>
    <property type="evidence" value="ECO:0007669"/>
    <property type="project" value="InterPro"/>
</dbReference>
<dbReference type="Gene3D" id="1.10.10.10">
    <property type="entry name" value="Winged helix-like DNA-binding domain superfamily/Winged helix DNA-binding domain"/>
    <property type="match status" value="1"/>
</dbReference>
<proteinExistence type="predicted"/>
<keyword evidence="1" id="KW-0805">Transcription regulation</keyword>
<feature type="region of interest" description="Disordered" evidence="4">
    <location>
        <begin position="101"/>
        <end position="122"/>
    </location>
</feature>
<reference evidence="6" key="1">
    <citation type="submission" date="2021-02" db="EMBL/GenBank/DDBJ databases">
        <title>Natronoglycomyces albus gen. nov., sp. nov, a haloalkaliphilic actinobacterium from a soda solonchak soil.</title>
        <authorList>
            <person name="Sorokin D.Y."/>
            <person name="Khijniak T.V."/>
            <person name="Zakharycheva A.P."/>
            <person name="Boueva O.V."/>
            <person name="Ariskina E.V."/>
            <person name="Hahnke R.L."/>
            <person name="Bunk B."/>
            <person name="Sproer C."/>
            <person name="Schumann P."/>
            <person name="Evtushenko L.I."/>
            <person name="Kublanov I.V."/>
        </authorList>
    </citation>
    <scope>NUCLEOTIDE SEQUENCE</scope>
    <source>
        <strain evidence="6">DSM 106290</strain>
    </source>
</reference>
<dbReference type="GO" id="GO:0003677">
    <property type="term" value="F:DNA binding"/>
    <property type="evidence" value="ECO:0007669"/>
    <property type="project" value="UniProtKB-KW"/>
</dbReference>
<evidence type="ECO:0000256" key="3">
    <source>
        <dbReference type="ARBA" id="ARBA00023163"/>
    </source>
</evidence>
<evidence type="ECO:0000256" key="2">
    <source>
        <dbReference type="ARBA" id="ARBA00023125"/>
    </source>
</evidence>
<evidence type="ECO:0000313" key="6">
    <source>
        <dbReference type="EMBL" id="QSB06051.1"/>
    </source>
</evidence>
<dbReference type="SMART" id="SM00418">
    <property type="entry name" value="HTH_ARSR"/>
    <property type="match status" value="1"/>
</dbReference>
<dbReference type="CDD" id="cd00090">
    <property type="entry name" value="HTH_ARSR"/>
    <property type="match status" value="1"/>
</dbReference>
<evidence type="ECO:0000259" key="5">
    <source>
        <dbReference type="PROSITE" id="PS50987"/>
    </source>
</evidence>
<dbReference type="InterPro" id="IPR051081">
    <property type="entry name" value="HTH_MetalResp_TranReg"/>
</dbReference>
<evidence type="ECO:0000256" key="4">
    <source>
        <dbReference type="SAM" id="MobiDB-lite"/>
    </source>
</evidence>
<dbReference type="InterPro" id="IPR036388">
    <property type="entry name" value="WH-like_DNA-bd_sf"/>
</dbReference>
<gene>
    <name evidence="6" type="ORF">JQS30_03770</name>
</gene>
<dbReference type="Pfam" id="PF01022">
    <property type="entry name" value="HTH_5"/>
    <property type="match status" value="1"/>
</dbReference>
<evidence type="ECO:0000256" key="1">
    <source>
        <dbReference type="ARBA" id="ARBA00023015"/>
    </source>
</evidence>
<dbReference type="Proteomes" id="UP000662939">
    <property type="component" value="Chromosome"/>
</dbReference>
<dbReference type="PANTHER" id="PTHR33154">
    <property type="entry name" value="TRANSCRIPTIONAL REGULATOR, ARSR FAMILY"/>
    <property type="match status" value="1"/>
</dbReference>
<dbReference type="PROSITE" id="PS50987">
    <property type="entry name" value="HTH_ARSR_2"/>
    <property type="match status" value="1"/>
</dbReference>
<dbReference type="PANTHER" id="PTHR33154:SF33">
    <property type="entry name" value="TRANSCRIPTIONAL REPRESSOR SDPR"/>
    <property type="match status" value="1"/>
</dbReference>
<dbReference type="InterPro" id="IPR011991">
    <property type="entry name" value="ArsR-like_HTH"/>
</dbReference>
<evidence type="ECO:0000313" key="7">
    <source>
        <dbReference type="Proteomes" id="UP000662939"/>
    </source>
</evidence>
<organism evidence="6 7">
    <name type="scientific">Natronoglycomyces albus</name>
    <dbReference type="NCBI Taxonomy" id="2811108"/>
    <lineage>
        <taxon>Bacteria</taxon>
        <taxon>Bacillati</taxon>
        <taxon>Actinomycetota</taxon>
        <taxon>Actinomycetes</taxon>
        <taxon>Glycomycetales</taxon>
        <taxon>Glycomycetaceae</taxon>
        <taxon>Natronoglycomyces</taxon>
    </lineage>
</organism>
<dbReference type="NCBIfam" id="NF033788">
    <property type="entry name" value="HTH_metalloreg"/>
    <property type="match status" value="1"/>
</dbReference>